<evidence type="ECO:0000256" key="12">
    <source>
        <dbReference type="SAM" id="SignalP"/>
    </source>
</evidence>
<keyword evidence="4" id="KW-0410">Iron transport</keyword>
<evidence type="ECO:0000256" key="10">
    <source>
        <dbReference type="ARBA" id="ARBA00023237"/>
    </source>
</evidence>
<keyword evidence="9 11" id="KW-0472">Membrane</keyword>
<dbReference type="PATRIC" id="fig|1331060.3.peg.3242"/>
<keyword evidence="12" id="KW-0732">Signal</keyword>
<feature type="domain" description="TonB-dependent receptor plug" evidence="13">
    <location>
        <begin position="74"/>
        <end position="182"/>
    </location>
</feature>
<keyword evidence="15" id="KW-1185">Reference proteome</keyword>
<evidence type="ECO:0000313" key="15">
    <source>
        <dbReference type="Proteomes" id="UP000015531"/>
    </source>
</evidence>
<comment type="subcellular location">
    <subcellularLocation>
        <location evidence="1 11">Cell outer membrane</location>
        <topology evidence="1 11">Multi-pass membrane protein</topology>
    </subcellularLocation>
</comment>
<evidence type="ECO:0000256" key="8">
    <source>
        <dbReference type="ARBA" id="ARBA00023077"/>
    </source>
</evidence>
<organism evidence="14 15">
    <name type="scientific">Sphingobium lactosutens DS20</name>
    <dbReference type="NCBI Taxonomy" id="1331060"/>
    <lineage>
        <taxon>Bacteria</taxon>
        <taxon>Pseudomonadati</taxon>
        <taxon>Pseudomonadota</taxon>
        <taxon>Alphaproteobacteria</taxon>
        <taxon>Sphingomonadales</taxon>
        <taxon>Sphingomonadaceae</taxon>
        <taxon>Sphingobium</taxon>
    </lineage>
</organism>
<proteinExistence type="inferred from homology"/>
<evidence type="ECO:0000256" key="7">
    <source>
        <dbReference type="ARBA" id="ARBA00023065"/>
    </source>
</evidence>
<keyword evidence="7" id="KW-0406">Ion transport</keyword>
<feature type="chain" id="PRO_5004564031" description="TonB-dependent receptor plug domain-containing protein" evidence="12">
    <location>
        <begin position="18"/>
        <end position="379"/>
    </location>
</feature>
<evidence type="ECO:0000256" key="9">
    <source>
        <dbReference type="ARBA" id="ARBA00023136"/>
    </source>
</evidence>
<evidence type="ECO:0000256" key="11">
    <source>
        <dbReference type="PROSITE-ProRule" id="PRU01360"/>
    </source>
</evidence>
<sequence length="379" mass="39160">MLLASAAFIGLASPAFAQAGQIIPADSSPDAQIPGEPQEADQGVGANAQAQAVAEDTGQLAVIVVTAQKRAQRLQDVPVAVTALTADTLQARGINDVAAVTRAVPSLTVTQTDIPTSNSINIRGIGTSAFSVGVEPAVAVILDDVALLQQAQAFSGLSDVARLEVLRGPQGTLFGKGASAGVINIASQSAGSKLEAVLGTQITSDHEFRLDGSVAGPVNDWLGVRANFFVTDRKGYIRNLAGGSKLGGEESSGARVRFDLDPTPGLNIALIASTSRNTTEPTKTFRYIESPDVRIFAVPPFFSGNLLAPGLVGVTPGAGNYDTSVNVRPRSDSRQSLYIGRATLDLGFANLVSVTGYQEWKLTTGEDTDLTSLASVAGN</sequence>
<dbReference type="Pfam" id="PF07715">
    <property type="entry name" value="Plug"/>
    <property type="match status" value="1"/>
</dbReference>
<dbReference type="Proteomes" id="UP000015531">
    <property type="component" value="Unassembled WGS sequence"/>
</dbReference>
<evidence type="ECO:0000256" key="4">
    <source>
        <dbReference type="ARBA" id="ARBA00022496"/>
    </source>
</evidence>
<accession>T0HMK8</accession>
<dbReference type="PROSITE" id="PS52016">
    <property type="entry name" value="TONB_DEPENDENT_REC_3"/>
    <property type="match status" value="1"/>
</dbReference>
<keyword evidence="5 11" id="KW-0812">Transmembrane</keyword>
<comment type="caution">
    <text evidence="14">The sequence shown here is derived from an EMBL/GenBank/DDBJ whole genome shotgun (WGS) entry which is preliminary data.</text>
</comment>
<evidence type="ECO:0000256" key="6">
    <source>
        <dbReference type="ARBA" id="ARBA00023004"/>
    </source>
</evidence>
<keyword evidence="3 11" id="KW-1134">Transmembrane beta strand</keyword>
<evidence type="ECO:0000256" key="3">
    <source>
        <dbReference type="ARBA" id="ARBA00022452"/>
    </source>
</evidence>
<dbReference type="SUPFAM" id="SSF56935">
    <property type="entry name" value="Porins"/>
    <property type="match status" value="1"/>
</dbReference>
<dbReference type="PANTHER" id="PTHR32552">
    <property type="entry name" value="FERRICHROME IRON RECEPTOR-RELATED"/>
    <property type="match status" value="1"/>
</dbReference>
<protein>
    <recommendedName>
        <fullName evidence="13">TonB-dependent receptor plug domain-containing protein</fullName>
    </recommendedName>
</protein>
<dbReference type="Gene3D" id="2.40.170.20">
    <property type="entry name" value="TonB-dependent receptor, beta-barrel domain"/>
    <property type="match status" value="1"/>
</dbReference>
<dbReference type="EMBL" id="ATDP01000097">
    <property type="protein sequence ID" value="EQB13403.1"/>
    <property type="molecule type" value="Genomic_DNA"/>
</dbReference>
<keyword evidence="8" id="KW-0798">TonB box</keyword>
<keyword evidence="6" id="KW-0408">Iron</keyword>
<dbReference type="PANTHER" id="PTHR32552:SF81">
    <property type="entry name" value="TONB-DEPENDENT OUTER MEMBRANE RECEPTOR"/>
    <property type="match status" value="1"/>
</dbReference>
<keyword evidence="10 11" id="KW-0998">Cell outer membrane</keyword>
<gene>
    <name evidence="14" type="ORF">RLDS_16855</name>
</gene>
<comment type="similarity">
    <text evidence="11">Belongs to the TonB-dependent receptor family.</text>
</comment>
<name>T0HMK8_9SPHN</name>
<dbReference type="InterPro" id="IPR036942">
    <property type="entry name" value="Beta-barrel_TonB_sf"/>
</dbReference>
<evidence type="ECO:0000313" key="14">
    <source>
        <dbReference type="EMBL" id="EQB13403.1"/>
    </source>
</evidence>
<reference evidence="14 15" key="1">
    <citation type="journal article" date="2013" name="Genome Announc.">
        <title>Draft Genome Sequence of Sphingobium lactosutens Strain DS20T, Isolated from a Hexachlorocyclohexane Dumpsite.</title>
        <authorList>
            <person name="Kumar R."/>
            <person name="Dwivedi V."/>
            <person name="Negi V."/>
            <person name="Khurana J.P."/>
            <person name="Lal R."/>
        </authorList>
    </citation>
    <scope>NUCLEOTIDE SEQUENCE [LARGE SCALE GENOMIC DNA]</scope>
    <source>
        <strain evidence="14 15">DS20</strain>
    </source>
</reference>
<dbReference type="InterPro" id="IPR039426">
    <property type="entry name" value="TonB-dep_rcpt-like"/>
</dbReference>
<dbReference type="InterPro" id="IPR012910">
    <property type="entry name" value="Plug_dom"/>
</dbReference>
<dbReference type="AlphaFoldDB" id="T0HMK8"/>
<evidence type="ECO:0000259" key="13">
    <source>
        <dbReference type="Pfam" id="PF07715"/>
    </source>
</evidence>
<dbReference type="GO" id="GO:0009279">
    <property type="term" value="C:cell outer membrane"/>
    <property type="evidence" value="ECO:0007669"/>
    <property type="project" value="UniProtKB-SubCell"/>
</dbReference>
<dbReference type="GO" id="GO:0006826">
    <property type="term" value="P:iron ion transport"/>
    <property type="evidence" value="ECO:0007669"/>
    <property type="project" value="UniProtKB-KW"/>
</dbReference>
<keyword evidence="2 11" id="KW-0813">Transport</keyword>
<evidence type="ECO:0000256" key="2">
    <source>
        <dbReference type="ARBA" id="ARBA00022448"/>
    </source>
</evidence>
<evidence type="ECO:0000256" key="1">
    <source>
        <dbReference type="ARBA" id="ARBA00004571"/>
    </source>
</evidence>
<evidence type="ECO:0000256" key="5">
    <source>
        <dbReference type="ARBA" id="ARBA00022692"/>
    </source>
</evidence>
<feature type="signal peptide" evidence="12">
    <location>
        <begin position="1"/>
        <end position="17"/>
    </location>
</feature>
<dbReference type="eggNOG" id="COG4771">
    <property type="taxonomic scope" value="Bacteria"/>
</dbReference>